<gene>
    <name evidence="2" type="ORF">A0J61_09924</name>
</gene>
<organism evidence="2 3">
    <name type="scientific">Choanephora cucurbitarum</name>
    <dbReference type="NCBI Taxonomy" id="101091"/>
    <lineage>
        <taxon>Eukaryota</taxon>
        <taxon>Fungi</taxon>
        <taxon>Fungi incertae sedis</taxon>
        <taxon>Mucoromycota</taxon>
        <taxon>Mucoromycotina</taxon>
        <taxon>Mucoromycetes</taxon>
        <taxon>Mucorales</taxon>
        <taxon>Mucorineae</taxon>
        <taxon>Choanephoraceae</taxon>
        <taxon>Choanephoroideae</taxon>
        <taxon>Choanephora</taxon>
    </lineage>
</organism>
<feature type="transmembrane region" description="Helical" evidence="1">
    <location>
        <begin position="12"/>
        <end position="33"/>
    </location>
</feature>
<reference evidence="2 3" key="1">
    <citation type="submission" date="2016-03" db="EMBL/GenBank/DDBJ databases">
        <title>Choanephora cucurbitarum.</title>
        <authorList>
            <person name="Min B."/>
            <person name="Park H."/>
            <person name="Park J.-H."/>
            <person name="Shin H.-D."/>
            <person name="Choi I.-G."/>
        </authorList>
    </citation>
    <scope>NUCLEOTIDE SEQUENCE [LARGE SCALE GENOMIC DNA]</scope>
    <source>
        <strain evidence="2 3">KUS-F28377</strain>
    </source>
</reference>
<keyword evidence="1" id="KW-0812">Transmembrane</keyword>
<dbReference type="InParanoid" id="A0A1C7MYW8"/>
<dbReference type="Proteomes" id="UP000093000">
    <property type="component" value="Unassembled WGS sequence"/>
</dbReference>
<proteinExistence type="predicted"/>
<keyword evidence="1" id="KW-0472">Membrane</keyword>
<dbReference type="AlphaFoldDB" id="A0A1C7MYW8"/>
<name>A0A1C7MYW8_9FUNG</name>
<accession>A0A1C7MYW8</accession>
<comment type="caution">
    <text evidence="2">The sequence shown here is derived from an EMBL/GenBank/DDBJ whole genome shotgun (WGS) entry which is preliminary data.</text>
</comment>
<keyword evidence="1" id="KW-1133">Transmembrane helix</keyword>
<dbReference type="OrthoDB" id="2284908at2759"/>
<dbReference type="EMBL" id="LUGH01000973">
    <property type="protein sequence ID" value="OBZ82027.1"/>
    <property type="molecule type" value="Genomic_DNA"/>
</dbReference>
<evidence type="ECO:0000313" key="3">
    <source>
        <dbReference type="Proteomes" id="UP000093000"/>
    </source>
</evidence>
<evidence type="ECO:0000313" key="2">
    <source>
        <dbReference type="EMBL" id="OBZ82027.1"/>
    </source>
</evidence>
<keyword evidence="3" id="KW-1185">Reference proteome</keyword>
<evidence type="ECO:0000256" key="1">
    <source>
        <dbReference type="SAM" id="Phobius"/>
    </source>
</evidence>
<sequence length="148" mass="17089">MNPSPKLSKYVFMPLALLQSELFWLYSVLYCMFRSGSDQPLAVKRPTVIKLNPQLDVLIEESDEETEDPSEPNDIVIGIRQRPTVIDELNGTTCPPIWWQKTRIRLGKPPVHSKRSSSDSSSDESACSYRRKNFFSKLALHHHSRRHH</sequence>
<protein>
    <submittedName>
        <fullName evidence="2">Uncharacterized protein</fullName>
    </submittedName>
</protein>